<dbReference type="NCBIfam" id="TIGR00254">
    <property type="entry name" value="GGDEF"/>
    <property type="match status" value="1"/>
</dbReference>
<dbReference type="SUPFAM" id="SSF55073">
    <property type="entry name" value="Nucleotide cyclase"/>
    <property type="match status" value="1"/>
</dbReference>
<reference evidence="2" key="2">
    <citation type="journal article" date="2014" name="ISME J.">
        <title>Microbial stratification in low pH oxic and suboxic macroscopic growths along an acid mine drainage.</title>
        <authorList>
            <person name="Mendez-Garcia C."/>
            <person name="Mesa V."/>
            <person name="Sprenger R.R."/>
            <person name="Richter M."/>
            <person name="Diez M.S."/>
            <person name="Solano J."/>
            <person name="Bargiela R."/>
            <person name="Golyshina O.V."/>
            <person name="Manteca A."/>
            <person name="Ramos J.L."/>
            <person name="Gallego J.R."/>
            <person name="Llorente I."/>
            <person name="Martins Dos Santos V.A."/>
            <person name="Jensen O.N."/>
            <person name="Pelaez A.I."/>
            <person name="Sanchez J."/>
            <person name="Ferrer M."/>
        </authorList>
    </citation>
    <scope>NUCLEOTIDE SEQUENCE</scope>
</reference>
<name>T0ZIX0_9ZZZZ</name>
<dbReference type="PROSITE" id="PS50887">
    <property type="entry name" value="GGDEF"/>
    <property type="match status" value="1"/>
</dbReference>
<feature type="domain" description="GGDEF" evidence="1">
    <location>
        <begin position="1"/>
        <end position="117"/>
    </location>
</feature>
<feature type="non-terminal residue" evidence="2">
    <location>
        <position position="1"/>
    </location>
</feature>
<dbReference type="PANTHER" id="PTHR46663:SF2">
    <property type="entry name" value="GGDEF DOMAIN-CONTAINING PROTEIN"/>
    <property type="match status" value="1"/>
</dbReference>
<accession>T0ZIX0</accession>
<dbReference type="PANTHER" id="PTHR46663">
    <property type="entry name" value="DIGUANYLATE CYCLASE DGCT-RELATED"/>
    <property type="match status" value="1"/>
</dbReference>
<organism evidence="2">
    <name type="scientific">mine drainage metagenome</name>
    <dbReference type="NCBI Taxonomy" id="410659"/>
    <lineage>
        <taxon>unclassified sequences</taxon>
        <taxon>metagenomes</taxon>
        <taxon>ecological metagenomes</taxon>
    </lineage>
</organism>
<dbReference type="Gene3D" id="3.30.70.270">
    <property type="match status" value="1"/>
</dbReference>
<gene>
    <name evidence="2" type="ORF">B1A_21070</name>
</gene>
<dbReference type="EMBL" id="AUZX01015566">
    <property type="protein sequence ID" value="EQD28654.1"/>
    <property type="molecule type" value="Genomic_DNA"/>
</dbReference>
<evidence type="ECO:0000313" key="2">
    <source>
        <dbReference type="EMBL" id="EQD28654.1"/>
    </source>
</evidence>
<dbReference type="CDD" id="cd01949">
    <property type="entry name" value="GGDEF"/>
    <property type="match status" value="1"/>
</dbReference>
<dbReference type="InterPro" id="IPR043128">
    <property type="entry name" value="Rev_trsase/Diguanyl_cyclase"/>
</dbReference>
<dbReference type="Pfam" id="PF00990">
    <property type="entry name" value="GGDEF"/>
    <property type="match status" value="1"/>
</dbReference>
<dbReference type="InterPro" id="IPR000160">
    <property type="entry name" value="GGDEF_dom"/>
</dbReference>
<dbReference type="InterPro" id="IPR052163">
    <property type="entry name" value="DGC-Regulatory_Protein"/>
</dbReference>
<protein>
    <submittedName>
        <fullName evidence="2">Diguanylate cyclase</fullName>
    </submittedName>
</protein>
<reference evidence="2" key="1">
    <citation type="submission" date="2013-08" db="EMBL/GenBank/DDBJ databases">
        <authorList>
            <person name="Mendez C."/>
            <person name="Richter M."/>
            <person name="Ferrer M."/>
            <person name="Sanchez J."/>
        </authorList>
    </citation>
    <scope>NUCLEOTIDE SEQUENCE</scope>
</reference>
<comment type="caution">
    <text evidence="2">The sequence shown here is derived from an EMBL/GenBank/DDBJ whole genome shotgun (WGS) entry which is preliminary data.</text>
</comment>
<dbReference type="InterPro" id="IPR029787">
    <property type="entry name" value="Nucleotide_cyclase"/>
</dbReference>
<proteinExistence type="predicted"/>
<dbReference type="AlphaFoldDB" id="T0ZIX0"/>
<evidence type="ECO:0000259" key="1">
    <source>
        <dbReference type="PROSITE" id="PS50887"/>
    </source>
</evidence>
<dbReference type="SMART" id="SM00267">
    <property type="entry name" value="GGDEF"/>
    <property type="match status" value="1"/>
</dbReference>
<sequence length="119" mass="13646">SYGHAAGDFLLQEVARRMKRSLRHGDYVARLGGDEFVLILENLESEECLVEYLDRFGKVIERPISLPQGEIVSVGVSLGLTIYREGDPDPDLLMRQADEALYQIKSEKVDRLLWWKKHS</sequence>